<evidence type="ECO:0000259" key="1">
    <source>
        <dbReference type="Pfam" id="PF11443"/>
    </source>
</evidence>
<dbReference type="InterPro" id="IPR036465">
    <property type="entry name" value="vWFA_dom_sf"/>
</dbReference>
<protein>
    <recommendedName>
        <fullName evidence="4">VWFA domain-containing protein</fullName>
    </recommendedName>
</protein>
<dbReference type="InterPro" id="IPR011205">
    <property type="entry name" value="UCP015417_vWA"/>
</dbReference>
<proteinExistence type="predicted"/>
<dbReference type="PANTHER" id="PTHR31373">
    <property type="entry name" value="OS06G0652100 PROTEIN"/>
    <property type="match status" value="1"/>
</dbReference>
<sequence>MKNNKEIFVRHDEVRFGEYLGAVERGEKKIASQALLPHHLVRETYSFLDESASSAAARTTEAQWAAYVESLRKSGTLDSSMAVCDVSGSMSGEPMEVAIALSLLTSQISQPPFNKVIITFSEKPQIHHIKGSTLTAMVTDIMQTESGLNTNFQAVFEKILGLAKENKLKAEDMIKVLFVFSDMEFDEARGERTDLEPFTNYNVVKRMYEREGYVLPQIVFWNLRGGRGVVSKPVLASQSGVAMISGFSGMLMKVFLEGGDLMKELNPVRVLEKSINTKAFSKLKVID</sequence>
<dbReference type="CDD" id="cd00198">
    <property type="entry name" value="vWFA"/>
    <property type="match status" value="1"/>
</dbReference>
<dbReference type="SUPFAM" id="SSF53300">
    <property type="entry name" value="vWA-like"/>
    <property type="match status" value="1"/>
</dbReference>
<dbReference type="PIRSF" id="PIRSF015417">
    <property type="entry name" value="T31B5_30_vWA"/>
    <property type="match status" value="1"/>
</dbReference>
<dbReference type="InterPro" id="IPR056690">
    <property type="entry name" value="DUF7788"/>
</dbReference>
<feature type="domain" description="DUF7788" evidence="2">
    <location>
        <begin position="79"/>
        <end position="266"/>
    </location>
</feature>
<evidence type="ECO:0000259" key="2">
    <source>
        <dbReference type="Pfam" id="PF25043"/>
    </source>
</evidence>
<dbReference type="Pfam" id="PF11443">
    <property type="entry name" value="DUF2828"/>
    <property type="match status" value="1"/>
</dbReference>
<dbReference type="Gene3D" id="3.40.50.410">
    <property type="entry name" value="von Willebrand factor, type A domain"/>
    <property type="match status" value="1"/>
</dbReference>
<name>A0A6B2LBR1_9EUKA</name>
<feature type="domain" description="DUF2828" evidence="1">
    <location>
        <begin position="1"/>
        <end position="77"/>
    </location>
</feature>
<dbReference type="EMBL" id="GIBP01005480">
    <property type="protein sequence ID" value="NDV34449.1"/>
    <property type="molecule type" value="Transcribed_RNA"/>
</dbReference>
<reference evidence="3" key="1">
    <citation type="journal article" date="2020" name="J. Eukaryot. Microbiol.">
        <title>De novo Sequencing, Assembly and Annotation of the Transcriptome for the Free-Living Testate Amoeba Arcella intermedia.</title>
        <authorList>
            <person name="Ribeiro G.M."/>
            <person name="Porfirio-Sousa A.L."/>
            <person name="Maurer-Alcala X.X."/>
            <person name="Katz L.A."/>
            <person name="Lahr D.J.G."/>
        </authorList>
    </citation>
    <scope>NUCLEOTIDE SEQUENCE</scope>
</reference>
<dbReference type="PANTHER" id="PTHR31373:SF27">
    <property type="entry name" value="TROVE DOMAIN-CONTAINING PROTEIN"/>
    <property type="match status" value="1"/>
</dbReference>
<accession>A0A6B2LBR1</accession>
<dbReference type="AlphaFoldDB" id="A0A6B2LBR1"/>
<dbReference type="Pfam" id="PF25043">
    <property type="entry name" value="DUF7788"/>
    <property type="match status" value="1"/>
</dbReference>
<evidence type="ECO:0008006" key="4">
    <source>
        <dbReference type="Google" id="ProtNLM"/>
    </source>
</evidence>
<evidence type="ECO:0000313" key="3">
    <source>
        <dbReference type="EMBL" id="NDV34449.1"/>
    </source>
</evidence>
<organism evidence="3">
    <name type="scientific">Arcella intermedia</name>
    <dbReference type="NCBI Taxonomy" id="1963864"/>
    <lineage>
        <taxon>Eukaryota</taxon>
        <taxon>Amoebozoa</taxon>
        <taxon>Tubulinea</taxon>
        <taxon>Elardia</taxon>
        <taxon>Arcellinida</taxon>
        <taxon>Sphaerothecina</taxon>
        <taxon>Arcellidae</taxon>
        <taxon>Arcella</taxon>
    </lineage>
</organism>
<dbReference type="InterPro" id="IPR058580">
    <property type="entry name" value="DUF2828"/>
</dbReference>